<keyword evidence="5" id="KW-1185">Reference proteome</keyword>
<dbReference type="Gene3D" id="1.10.10.2840">
    <property type="entry name" value="PucR C-terminal helix-turn-helix domain"/>
    <property type="match status" value="1"/>
</dbReference>
<evidence type="ECO:0000259" key="2">
    <source>
        <dbReference type="Pfam" id="PF13556"/>
    </source>
</evidence>
<feature type="domain" description="PucR C-terminal helix-turn-helix" evidence="2">
    <location>
        <begin position="459"/>
        <end position="514"/>
    </location>
</feature>
<dbReference type="InterPro" id="IPR051448">
    <property type="entry name" value="CdaR-like_regulators"/>
</dbReference>
<organism evidence="4 5">
    <name type="scientific">Ornithinimicrobium tianjinense</name>
    <dbReference type="NCBI Taxonomy" id="1195761"/>
    <lineage>
        <taxon>Bacteria</taxon>
        <taxon>Bacillati</taxon>
        <taxon>Actinomycetota</taxon>
        <taxon>Actinomycetes</taxon>
        <taxon>Micrococcales</taxon>
        <taxon>Ornithinimicrobiaceae</taxon>
        <taxon>Ornithinimicrobium</taxon>
    </lineage>
</organism>
<sequence>MPSVGTLVDALGTTTLALASDAAGRDLAVTQTVLHEPGHPVAPATRGLLLGVALGPDGSGLDAVVEEAAAGGYAAVALKRRGRGVEAAVRAADAAGIALLVVDDAVEWLHLDRMVTTALSGSRAGADVALSSVAIGDLFSLAHVIATTTGGATTIEDLGRRVLAYSAVPGQETDEERREGILGRQVPDLPENDQQYADLYRAAGVLEYPATDTGLGRIAVAVRSGTEPLGSVWVVVPSTGLRPDAARVLASVTELAALHLLRNRSSQDAARQRRTDLVRRLLEHDDPTAARQLGLTDPGRLCVVAVHPRSSAASVDLGRLLDVVTVELEARLGPTGCVDVAGRLYALVALADTPERMRTSVAAAARSAGRALHTSLVCGISRPLRDAWRVSEAREEADGVLDLLLTGAAPGEVGSADTLVDGLRLLALADQHPVTAELSETAAAILRHDEEQGTTHAQLLLTWLQCQGDTRQVAERLGIHANTVRYRLGRLESVHGLDRTDADQLLLVWLALRLHRSAV</sequence>
<dbReference type="PANTHER" id="PTHR33744:SF17">
    <property type="entry name" value="CONSERVED PROTEIN"/>
    <property type="match status" value="1"/>
</dbReference>
<proteinExistence type="inferred from homology"/>
<evidence type="ECO:0000256" key="1">
    <source>
        <dbReference type="ARBA" id="ARBA00006754"/>
    </source>
</evidence>
<comment type="similarity">
    <text evidence="1">Belongs to the CdaR family.</text>
</comment>
<dbReference type="Pfam" id="PF17853">
    <property type="entry name" value="GGDEF_2"/>
    <property type="match status" value="1"/>
</dbReference>
<reference evidence="4" key="2">
    <citation type="submission" date="2020-09" db="EMBL/GenBank/DDBJ databases">
        <authorList>
            <person name="Sun Q."/>
            <person name="Zhou Y."/>
        </authorList>
    </citation>
    <scope>NUCLEOTIDE SEQUENCE</scope>
    <source>
        <strain evidence="4">CGMCC 1.12160</strain>
    </source>
</reference>
<dbReference type="EMBL" id="BMEM01000001">
    <property type="protein sequence ID" value="GGF39579.1"/>
    <property type="molecule type" value="Genomic_DNA"/>
</dbReference>
<evidence type="ECO:0000313" key="4">
    <source>
        <dbReference type="EMBL" id="GGF39579.1"/>
    </source>
</evidence>
<dbReference type="InterPro" id="IPR025736">
    <property type="entry name" value="PucR_C-HTH_dom"/>
</dbReference>
<comment type="caution">
    <text evidence="4">The sequence shown here is derived from an EMBL/GenBank/DDBJ whole genome shotgun (WGS) entry which is preliminary data.</text>
</comment>
<dbReference type="Pfam" id="PF13556">
    <property type="entry name" value="HTH_30"/>
    <property type="match status" value="1"/>
</dbReference>
<feature type="domain" description="CdaR GGDEF-like" evidence="3">
    <location>
        <begin position="288"/>
        <end position="402"/>
    </location>
</feature>
<evidence type="ECO:0000259" key="3">
    <source>
        <dbReference type="Pfam" id="PF17853"/>
    </source>
</evidence>
<dbReference type="AlphaFoldDB" id="A0A917BE31"/>
<accession>A0A917BE31</accession>
<dbReference type="InterPro" id="IPR042070">
    <property type="entry name" value="PucR_C-HTH_sf"/>
</dbReference>
<evidence type="ECO:0000313" key="5">
    <source>
        <dbReference type="Proteomes" id="UP000605670"/>
    </source>
</evidence>
<dbReference type="Proteomes" id="UP000605670">
    <property type="component" value="Unassembled WGS sequence"/>
</dbReference>
<gene>
    <name evidence="4" type="ORF">GCM10011366_03990</name>
</gene>
<name>A0A917BE31_9MICO</name>
<dbReference type="InterPro" id="IPR041522">
    <property type="entry name" value="CdaR_GGDEF"/>
</dbReference>
<reference evidence="4" key="1">
    <citation type="journal article" date="2014" name="Int. J. Syst. Evol. Microbiol.">
        <title>Complete genome sequence of Corynebacterium casei LMG S-19264T (=DSM 44701T), isolated from a smear-ripened cheese.</title>
        <authorList>
            <consortium name="US DOE Joint Genome Institute (JGI-PGF)"/>
            <person name="Walter F."/>
            <person name="Albersmeier A."/>
            <person name="Kalinowski J."/>
            <person name="Ruckert C."/>
        </authorList>
    </citation>
    <scope>NUCLEOTIDE SEQUENCE</scope>
    <source>
        <strain evidence="4">CGMCC 1.12160</strain>
    </source>
</reference>
<dbReference type="PANTHER" id="PTHR33744">
    <property type="entry name" value="CARBOHYDRATE DIACID REGULATOR"/>
    <property type="match status" value="1"/>
</dbReference>
<protein>
    <submittedName>
        <fullName evidence="4">Transcriptional regulator</fullName>
    </submittedName>
</protein>